<feature type="compositionally biased region" description="Basic and acidic residues" evidence="1">
    <location>
        <begin position="1"/>
        <end position="25"/>
    </location>
</feature>
<name>A0A2C5YP19_9HYPO</name>
<evidence type="ECO:0000256" key="1">
    <source>
        <dbReference type="SAM" id="MobiDB-lite"/>
    </source>
</evidence>
<dbReference type="Proteomes" id="UP000226431">
    <property type="component" value="Unassembled WGS sequence"/>
</dbReference>
<protein>
    <submittedName>
        <fullName evidence="2">Uncharacterized protein</fullName>
    </submittedName>
</protein>
<dbReference type="AlphaFoldDB" id="A0A2C5YP19"/>
<feature type="region of interest" description="Disordered" evidence="1">
    <location>
        <begin position="124"/>
        <end position="179"/>
    </location>
</feature>
<keyword evidence="3" id="KW-1185">Reference proteome</keyword>
<organism evidence="2 3">
    <name type="scientific">Ophiocordyceps camponoti-rufipedis</name>
    <dbReference type="NCBI Taxonomy" id="2004952"/>
    <lineage>
        <taxon>Eukaryota</taxon>
        <taxon>Fungi</taxon>
        <taxon>Dikarya</taxon>
        <taxon>Ascomycota</taxon>
        <taxon>Pezizomycotina</taxon>
        <taxon>Sordariomycetes</taxon>
        <taxon>Hypocreomycetidae</taxon>
        <taxon>Hypocreales</taxon>
        <taxon>Ophiocordycipitaceae</taxon>
        <taxon>Ophiocordyceps</taxon>
    </lineage>
</organism>
<proteinExistence type="predicted"/>
<feature type="region of interest" description="Disordered" evidence="1">
    <location>
        <begin position="84"/>
        <end position="105"/>
    </location>
</feature>
<sequence length="273" mass="29344">MPGGETRRDGPERQKGEDEKNKEASSRCCGLGLSGGWLALKRARDGLAVVVALGQFAHANVERAPKCPLSWGLDGWTEGGWRRRRTEVEEEEEEEEEPCAGGGFAGVADGAIVRYLEFLPEERGSIGSSQSTPLLQPSPPPSPGYLPRTSIACSQQPRGYSAAPGLDSSPPRHHLQMGTSRACQWKSSHWKSSSLGAPELHLYRPDPRPPPASAVGHHVPPTSAAVICCSPPSAPTPSDSDDENFNAIIIEATSHHHIGYYLPLPEHIESPIS</sequence>
<dbReference type="EMBL" id="NJES01000777">
    <property type="protein sequence ID" value="PHH69363.1"/>
    <property type="molecule type" value="Genomic_DNA"/>
</dbReference>
<reference evidence="2 3" key="1">
    <citation type="submission" date="2017-06" db="EMBL/GenBank/DDBJ databases">
        <title>Ant-infecting Ophiocordyceps genomes reveal a high diversity of potential behavioral manipulation genes and a possible major role for enterotoxins.</title>
        <authorList>
            <person name="De Bekker C."/>
            <person name="Evans H.C."/>
            <person name="Brachmann A."/>
            <person name="Hughes D.P."/>
        </authorList>
    </citation>
    <scope>NUCLEOTIDE SEQUENCE [LARGE SCALE GENOMIC DNA]</scope>
    <source>
        <strain evidence="2 3">Map16</strain>
    </source>
</reference>
<feature type="compositionally biased region" description="Acidic residues" evidence="1">
    <location>
        <begin position="88"/>
        <end position="98"/>
    </location>
</feature>
<evidence type="ECO:0000313" key="3">
    <source>
        <dbReference type="Proteomes" id="UP000226431"/>
    </source>
</evidence>
<feature type="region of interest" description="Disordered" evidence="1">
    <location>
        <begin position="1"/>
        <end position="27"/>
    </location>
</feature>
<comment type="caution">
    <text evidence="2">The sequence shown here is derived from an EMBL/GenBank/DDBJ whole genome shotgun (WGS) entry which is preliminary data.</text>
</comment>
<gene>
    <name evidence="2" type="ORF">CDD80_6792</name>
</gene>
<evidence type="ECO:0000313" key="2">
    <source>
        <dbReference type="EMBL" id="PHH69363.1"/>
    </source>
</evidence>
<accession>A0A2C5YP19</accession>